<dbReference type="AlphaFoldDB" id="A0A9P6CCR2"/>
<dbReference type="EMBL" id="MU150441">
    <property type="protein sequence ID" value="KAF9456263.1"/>
    <property type="molecule type" value="Genomic_DNA"/>
</dbReference>
<reference evidence="1" key="1">
    <citation type="submission" date="2020-11" db="EMBL/GenBank/DDBJ databases">
        <authorList>
            <consortium name="DOE Joint Genome Institute"/>
            <person name="Ahrendt S."/>
            <person name="Riley R."/>
            <person name="Andreopoulos W."/>
            <person name="Labutti K."/>
            <person name="Pangilinan J."/>
            <person name="Ruiz-Duenas F.J."/>
            <person name="Barrasa J.M."/>
            <person name="Sanchez-Garcia M."/>
            <person name="Camarero S."/>
            <person name="Miyauchi S."/>
            <person name="Serrano A."/>
            <person name="Linde D."/>
            <person name="Babiker R."/>
            <person name="Drula E."/>
            <person name="Ayuso-Fernandez I."/>
            <person name="Pacheco R."/>
            <person name="Padilla G."/>
            <person name="Ferreira P."/>
            <person name="Barriuso J."/>
            <person name="Kellner H."/>
            <person name="Castanera R."/>
            <person name="Alfaro M."/>
            <person name="Ramirez L."/>
            <person name="Pisabarro A.G."/>
            <person name="Kuo A."/>
            <person name="Tritt A."/>
            <person name="Lipzen A."/>
            <person name="He G."/>
            <person name="Yan M."/>
            <person name="Ng V."/>
            <person name="Cullen D."/>
            <person name="Martin F."/>
            <person name="Rosso M.-N."/>
            <person name="Henrissat B."/>
            <person name="Hibbett D."/>
            <person name="Martinez A.T."/>
            <person name="Grigoriev I.V."/>
        </authorList>
    </citation>
    <scope>NUCLEOTIDE SEQUENCE</scope>
    <source>
        <strain evidence="1">CBS 247.69</strain>
    </source>
</reference>
<sequence length="94" mass="10664">LCSYLNIRMYADFNLHTEETLSGGEEDGGGDEETLGIKSWNFPKLHLCQHLFDNIEDKGASRNSSTKINEKIHGPLKTSYHDCSNLKNFEEQVC</sequence>
<dbReference type="Proteomes" id="UP000807353">
    <property type="component" value="Unassembled WGS sequence"/>
</dbReference>
<evidence type="ECO:0000313" key="1">
    <source>
        <dbReference type="EMBL" id="KAF9456263.1"/>
    </source>
</evidence>
<name>A0A9P6CCR2_9AGAR</name>
<protein>
    <submittedName>
        <fullName evidence="1">Uncharacterized protein</fullName>
    </submittedName>
</protein>
<feature type="non-terminal residue" evidence="1">
    <location>
        <position position="1"/>
    </location>
</feature>
<proteinExistence type="predicted"/>
<comment type="caution">
    <text evidence="1">The sequence shown here is derived from an EMBL/GenBank/DDBJ whole genome shotgun (WGS) entry which is preliminary data.</text>
</comment>
<evidence type="ECO:0000313" key="2">
    <source>
        <dbReference type="Proteomes" id="UP000807353"/>
    </source>
</evidence>
<organism evidence="1 2">
    <name type="scientific">Collybia nuda</name>
    <dbReference type="NCBI Taxonomy" id="64659"/>
    <lineage>
        <taxon>Eukaryota</taxon>
        <taxon>Fungi</taxon>
        <taxon>Dikarya</taxon>
        <taxon>Basidiomycota</taxon>
        <taxon>Agaricomycotina</taxon>
        <taxon>Agaricomycetes</taxon>
        <taxon>Agaricomycetidae</taxon>
        <taxon>Agaricales</taxon>
        <taxon>Tricholomatineae</taxon>
        <taxon>Clitocybaceae</taxon>
        <taxon>Collybia</taxon>
    </lineage>
</organism>
<feature type="non-terminal residue" evidence="1">
    <location>
        <position position="94"/>
    </location>
</feature>
<gene>
    <name evidence="1" type="ORF">BDZ94DRAFT_1127141</name>
</gene>
<keyword evidence="2" id="KW-1185">Reference proteome</keyword>
<accession>A0A9P6CCR2</accession>
<dbReference type="OrthoDB" id="3239511at2759"/>